<gene>
    <name evidence="9" type="ORF">ZYGR_0AL01340</name>
</gene>
<evidence type="ECO:0000259" key="8">
    <source>
        <dbReference type="PROSITE" id="PS50850"/>
    </source>
</evidence>
<sequence>MAPKLTFREQMDGFPWTQLLVVSLVRFSEPIAFTSLFPYVYFMVRDFHIAPNDAEVSKYSGYLSSCFALCQVVSAYHWGHFSDIYGRKWALSLGLIGTSTSLMVLGFSKYFYMALLARCMMGLLNGNVGVLRTMIGEIATERKHQALAFSTMPLLFQFGSVVGPMVGGFLVFKQSHGENIPNWFPRWLRGLVHTYPYLLPNIVVSIFLVVGLVNAILFLEETHPDLKYRRDYGVDLGDFIKMHIFRIQPVSRPWHHIQLDAHDHNDDDNSVIDDDSSIANPEPETTTGSAGYDTAPSIPSNGASSVSEQSIRSFGPILTRRQSVGLIREYSLHEPTDIPDADLELAPDGCKEDSIYHHVFHTSVFYPISVNFIMSLHLIVYNEFLPVFLAYDLAQDDKGNLLSKFPWKISGGIGYSPDQTGALLSSTGIFGCFVVIFIFPIVDRSFDCLTIFRTLVKLYPIMYLMVPYVVFLQQDHIPRWCTIIYLYMITGTKTLCGALTSPQIMLLIHNCSPLSCRAVINGATISISALARFVGPLAWGYIMSWSQEFDVAWLSWWSLGLISLIALFQSYKIDPIDEDDEELDAASLEEARSRPRHSLSSFSNRRRSSGLNNSVD</sequence>
<feature type="transmembrane region" description="Helical" evidence="7">
    <location>
        <begin position="197"/>
        <end position="219"/>
    </location>
</feature>
<reference evidence="9 10" key="1">
    <citation type="submission" date="2016-08" db="EMBL/GenBank/DDBJ databases">
        <title>Draft genome sequence of allopolyploid Zygosaccharomyces rouxii.</title>
        <authorList>
            <person name="Watanabe J."/>
            <person name="Uehara K."/>
            <person name="Mogi Y."/>
            <person name="Tsukioka Y."/>
        </authorList>
    </citation>
    <scope>NUCLEOTIDE SEQUENCE [LARGE SCALE GENOMIC DNA]</scope>
    <source>
        <strain evidence="9 10">NBRC 110957</strain>
    </source>
</reference>
<dbReference type="CDD" id="cd17330">
    <property type="entry name" value="MFS_SLC46_TetA_like"/>
    <property type="match status" value="1"/>
</dbReference>
<feature type="transmembrane region" description="Helical" evidence="7">
    <location>
        <begin position="90"/>
        <end position="108"/>
    </location>
</feature>
<feature type="transmembrane region" description="Helical" evidence="7">
    <location>
        <begin position="551"/>
        <end position="568"/>
    </location>
</feature>
<feature type="transmembrane region" description="Helical" evidence="7">
    <location>
        <begin position="484"/>
        <end position="506"/>
    </location>
</feature>
<feature type="transmembrane region" description="Helical" evidence="7">
    <location>
        <begin position="518"/>
        <end position="539"/>
    </location>
</feature>
<name>A0A1Q3AFE9_ZYGRO</name>
<evidence type="ECO:0000256" key="1">
    <source>
        <dbReference type="ARBA" id="ARBA00004141"/>
    </source>
</evidence>
<accession>A0A1Q3AFE9</accession>
<keyword evidence="3 7" id="KW-0812">Transmembrane</keyword>
<organism evidence="9 10">
    <name type="scientific">Zygosaccharomyces rouxii</name>
    <dbReference type="NCBI Taxonomy" id="4956"/>
    <lineage>
        <taxon>Eukaryota</taxon>
        <taxon>Fungi</taxon>
        <taxon>Dikarya</taxon>
        <taxon>Ascomycota</taxon>
        <taxon>Saccharomycotina</taxon>
        <taxon>Saccharomycetes</taxon>
        <taxon>Saccharomycetales</taxon>
        <taxon>Saccharomycetaceae</taxon>
        <taxon>Zygosaccharomyces</taxon>
    </lineage>
</organism>
<evidence type="ECO:0000256" key="6">
    <source>
        <dbReference type="SAM" id="MobiDB-lite"/>
    </source>
</evidence>
<feature type="region of interest" description="Disordered" evidence="6">
    <location>
        <begin position="265"/>
        <end position="307"/>
    </location>
</feature>
<evidence type="ECO:0000313" key="9">
    <source>
        <dbReference type="EMBL" id="GAV54402.1"/>
    </source>
</evidence>
<feature type="transmembrane region" description="Helical" evidence="7">
    <location>
        <begin position="454"/>
        <end position="472"/>
    </location>
</feature>
<dbReference type="SUPFAM" id="SSF103473">
    <property type="entry name" value="MFS general substrate transporter"/>
    <property type="match status" value="1"/>
</dbReference>
<dbReference type="PANTHER" id="PTHR23504:SF15">
    <property type="entry name" value="MAJOR FACILITATOR SUPERFAMILY (MFS) PROFILE DOMAIN-CONTAINING PROTEIN"/>
    <property type="match status" value="1"/>
</dbReference>
<evidence type="ECO:0000256" key="4">
    <source>
        <dbReference type="ARBA" id="ARBA00022989"/>
    </source>
</evidence>
<dbReference type="AlphaFoldDB" id="A0A1Q3AFE9"/>
<dbReference type="InterPro" id="IPR020846">
    <property type="entry name" value="MFS_dom"/>
</dbReference>
<keyword evidence="4 7" id="KW-1133">Transmembrane helix</keyword>
<feature type="compositionally biased region" description="Polar residues" evidence="6">
    <location>
        <begin position="297"/>
        <end position="307"/>
    </location>
</feature>
<dbReference type="Gene3D" id="1.20.1250.20">
    <property type="entry name" value="MFS general substrate transporter like domains"/>
    <property type="match status" value="1"/>
</dbReference>
<evidence type="ECO:0000256" key="7">
    <source>
        <dbReference type="SAM" id="Phobius"/>
    </source>
</evidence>
<dbReference type="InterPro" id="IPR011701">
    <property type="entry name" value="MFS"/>
</dbReference>
<feature type="transmembrane region" description="Helical" evidence="7">
    <location>
        <begin position="422"/>
        <end position="442"/>
    </location>
</feature>
<dbReference type="Proteomes" id="UP000187013">
    <property type="component" value="Unassembled WGS sequence"/>
</dbReference>
<comment type="caution">
    <text evidence="9">The sequence shown here is derived from an EMBL/GenBank/DDBJ whole genome shotgun (WGS) entry which is preliminary data.</text>
</comment>
<keyword evidence="2" id="KW-0813">Transport</keyword>
<keyword evidence="5 7" id="KW-0472">Membrane</keyword>
<feature type="region of interest" description="Disordered" evidence="6">
    <location>
        <begin position="587"/>
        <end position="616"/>
    </location>
</feature>
<evidence type="ECO:0000313" key="10">
    <source>
        <dbReference type="Proteomes" id="UP000187013"/>
    </source>
</evidence>
<dbReference type="InterPro" id="IPR001958">
    <property type="entry name" value="Tet-R_TetA/multi-R_MdtG-like"/>
</dbReference>
<dbReference type="PROSITE" id="PS50850">
    <property type="entry name" value="MFS"/>
    <property type="match status" value="1"/>
</dbReference>
<dbReference type="PRINTS" id="PR01035">
    <property type="entry name" value="TCRTETA"/>
</dbReference>
<dbReference type="Pfam" id="PF07690">
    <property type="entry name" value="MFS_1"/>
    <property type="match status" value="1"/>
</dbReference>
<proteinExistence type="predicted"/>
<evidence type="ECO:0000256" key="2">
    <source>
        <dbReference type="ARBA" id="ARBA00022448"/>
    </source>
</evidence>
<dbReference type="GO" id="GO:0022857">
    <property type="term" value="F:transmembrane transporter activity"/>
    <property type="evidence" value="ECO:0007669"/>
    <property type="project" value="InterPro"/>
</dbReference>
<dbReference type="EMBL" id="BDGX01000038">
    <property type="protein sequence ID" value="GAV54402.1"/>
    <property type="molecule type" value="Genomic_DNA"/>
</dbReference>
<dbReference type="OrthoDB" id="10262656at2759"/>
<comment type="subcellular location">
    <subcellularLocation>
        <location evidence="1">Membrane</location>
        <topology evidence="1">Multi-pass membrane protein</topology>
    </subcellularLocation>
</comment>
<feature type="transmembrane region" description="Helical" evidence="7">
    <location>
        <begin position="20"/>
        <end position="41"/>
    </location>
</feature>
<feature type="domain" description="Major facilitator superfamily (MFS) profile" evidence="8">
    <location>
        <begin position="18"/>
        <end position="578"/>
    </location>
</feature>
<feature type="compositionally biased region" description="Low complexity" evidence="6">
    <location>
        <begin position="598"/>
        <end position="616"/>
    </location>
</feature>
<feature type="transmembrane region" description="Helical" evidence="7">
    <location>
        <begin position="364"/>
        <end position="381"/>
    </location>
</feature>
<dbReference type="GO" id="GO:0016020">
    <property type="term" value="C:membrane"/>
    <property type="evidence" value="ECO:0007669"/>
    <property type="project" value="UniProtKB-SubCell"/>
</dbReference>
<dbReference type="InterPro" id="IPR036259">
    <property type="entry name" value="MFS_trans_sf"/>
</dbReference>
<dbReference type="PANTHER" id="PTHR23504">
    <property type="entry name" value="MAJOR FACILITATOR SUPERFAMILY DOMAIN-CONTAINING PROTEIN 10"/>
    <property type="match status" value="1"/>
</dbReference>
<evidence type="ECO:0000256" key="5">
    <source>
        <dbReference type="ARBA" id="ARBA00023136"/>
    </source>
</evidence>
<evidence type="ECO:0000256" key="3">
    <source>
        <dbReference type="ARBA" id="ARBA00022692"/>
    </source>
</evidence>
<feature type="transmembrane region" description="Helical" evidence="7">
    <location>
        <begin position="147"/>
        <end position="172"/>
    </location>
</feature>
<protein>
    <recommendedName>
        <fullName evidence="8">Major facilitator superfamily (MFS) profile domain-containing protein</fullName>
    </recommendedName>
</protein>